<dbReference type="GeneID" id="26736334"/>
<feature type="transmembrane region" description="Helical" evidence="1">
    <location>
        <begin position="45"/>
        <end position="65"/>
    </location>
</feature>
<name>A0A0U3CU01_9EURY</name>
<dbReference type="EMBL" id="CP011266">
    <property type="protein sequence ID" value="ALT69167.1"/>
    <property type="molecule type" value="Genomic_DNA"/>
</dbReference>
<evidence type="ECO:0000256" key="1">
    <source>
        <dbReference type="SAM" id="Phobius"/>
    </source>
</evidence>
<dbReference type="Proteomes" id="UP000067738">
    <property type="component" value="Chromosome"/>
</dbReference>
<protein>
    <recommendedName>
        <fullName evidence="4">Zinc-ribbon domain-containing protein</fullName>
    </recommendedName>
</protein>
<gene>
    <name evidence="2" type="ORF">sm9_1386</name>
</gene>
<keyword evidence="1" id="KW-0812">Transmembrane</keyword>
<keyword evidence="1" id="KW-1133">Transmembrane helix</keyword>
<reference evidence="2 3" key="1">
    <citation type="submission" date="2015-04" db="EMBL/GenBank/DDBJ databases">
        <title>The complete genome sequence of the rumen methanogen Methanobrevibacter millerae SM9.</title>
        <authorList>
            <person name="Leahy S.C."/>
            <person name="Kelly W.J."/>
            <person name="Pacheco D.M."/>
            <person name="Li D."/>
            <person name="Altermann E."/>
            <person name="Attwood G.T."/>
        </authorList>
    </citation>
    <scope>NUCLEOTIDE SEQUENCE [LARGE SCALE GENOMIC DNA]</scope>
    <source>
        <strain evidence="2 3">SM9</strain>
    </source>
</reference>
<proteinExistence type="predicted"/>
<dbReference type="AlphaFoldDB" id="A0A0U3CU01"/>
<evidence type="ECO:0000313" key="2">
    <source>
        <dbReference type="EMBL" id="ALT69167.1"/>
    </source>
</evidence>
<evidence type="ECO:0000313" key="3">
    <source>
        <dbReference type="Proteomes" id="UP000067738"/>
    </source>
</evidence>
<dbReference type="RefSeq" id="WP_157064698.1">
    <property type="nucleotide sequence ID" value="NZ_CP011266.1"/>
</dbReference>
<dbReference type="PATRIC" id="fig|230361.4.peg.1430"/>
<sequence length="175" mass="19142">MVKCPRCGHDNISSTTYCENCSYILDGSPTGQKKGGWKMGTAKKIVLIIGIIAIALVLFSAINHFNKPTNEESLNVVVADNNVQQGSSHPYAVKVIYDGFWYSKAGEPSTLQEQSTQGRHTFDLDCAAWDKVYVLVEKNDDSTENMTVQLLKNGEVVAENSTTNSGGQVTINYQS</sequence>
<accession>A0A0U3CU01</accession>
<keyword evidence="1" id="KW-0472">Membrane</keyword>
<evidence type="ECO:0008006" key="4">
    <source>
        <dbReference type="Google" id="ProtNLM"/>
    </source>
</evidence>
<organism evidence="2 3">
    <name type="scientific">Methanobrevibacter millerae</name>
    <dbReference type="NCBI Taxonomy" id="230361"/>
    <lineage>
        <taxon>Archaea</taxon>
        <taxon>Methanobacteriati</taxon>
        <taxon>Methanobacteriota</taxon>
        <taxon>Methanomada group</taxon>
        <taxon>Methanobacteria</taxon>
        <taxon>Methanobacteriales</taxon>
        <taxon>Methanobacteriaceae</taxon>
        <taxon>Methanobrevibacter</taxon>
    </lineage>
</organism>
<dbReference type="KEGG" id="mmil:sm9_1386"/>
<dbReference type="OrthoDB" id="78092at2157"/>
<keyword evidence="3" id="KW-1185">Reference proteome</keyword>